<protein>
    <recommendedName>
        <fullName evidence="7">D-lactate dehydrogenase (cytochrome)</fullName>
        <ecNumber evidence="7">1.1.2.4</ecNumber>
    </recommendedName>
</protein>
<dbReference type="Pfam" id="PF01565">
    <property type="entry name" value="FAD_binding_4"/>
    <property type="match status" value="1"/>
</dbReference>
<dbReference type="InterPro" id="IPR016166">
    <property type="entry name" value="FAD-bd_PCMH"/>
</dbReference>
<evidence type="ECO:0000256" key="3">
    <source>
        <dbReference type="ARBA" id="ARBA00022630"/>
    </source>
</evidence>
<keyword evidence="6" id="KW-0560">Oxidoreductase</keyword>
<dbReference type="GO" id="GO:0008720">
    <property type="term" value="F:D-lactate dehydrogenase (NAD+) activity"/>
    <property type="evidence" value="ECO:0007669"/>
    <property type="project" value="TreeGrafter"/>
</dbReference>
<proteinExistence type="inferred from homology"/>
<dbReference type="RefSeq" id="WP_076531435.1">
    <property type="nucleotide sequence ID" value="NZ_BMEH01000004.1"/>
</dbReference>
<dbReference type="GO" id="GO:0071949">
    <property type="term" value="F:FAD binding"/>
    <property type="evidence" value="ECO:0007669"/>
    <property type="project" value="InterPro"/>
</dbReference>
<sequence>MTLPPRDIEGACAALTERFGNRLDRSLGSRRTHTHTVTYLAPELPDAVLKAETAEEVAAAVAICARHRMPVIAFGAGSSLEGHLNAPQGGLSIDLAGMDQVVSVSTEDMTVTVQPGITREALNSWLRDTGLFFPIDPGANASIGGMAATRASGTTAVRYGTMKDNVLTVQAAMADGRLIRTAQRAKKTSAGYDLTRLLVGSEGTLGVMTEITLKLYPIPEVIGSGTCTFASVKDACTTVIETIQSAVPMARVELLDEAQVAACNAYSRLGLPVAPTLFVEFHGSPAEVQAQTDTFRAIAEGNGAKGFAWSPDPAQRGKLWQARHDAYWAAAAAAPDKQVFSTDVCVPISRLADCVVETQDDLVQHGLTGPILGHVGDGNFHVLLTLDPARPDEVAAVDAFTARLVARAIAMGGTSTGEHGVGQRKAPYLRKELGDAVDFMAAIKQALDPQNILNPGKYGFA</sequence>
<dbReference type="STRING" id="1086013.SAMN05421774_104188"/>
<dbReference type="EMBL" id="FTOT01000004">
    <property type="protein sequence ID" value="SIT02678.1"/>
    <property type="molecule type" value="Genomic_DNA"/>
</dbReference>
<dbReference type="Gene3D" id="3.30.465.10">
    <property type="match status" value="1"/>
</dbReference>
<evidence type="ECO:0000313" key="10">
    <source>
        <dbReference type="Proteomes" id="UP000186141"/>
    </source>
</evidence>
<dbReference type="FunFam" id="3.30.465.10:FF:000016">
    <property type="entry name" value="probable D-lactate dehydrogenase, mitochondrial"/>
    <property type="match status" value="1"/>
</dbReference>
<dbReference type="FunFam" id="1.10.45.10:FF:000001">
    <property type="entry name" value="D-lactate dehydrogenase mitochondrial"/>
    <property type="match status" value="1"/>
</dbReference>
<dbReference type="EC" id="1.1.2.4" evidence="7"/>
<evidence type="ECO:0000259" key="8">
    <source>
        <dbReference type="PROSITE" id="PS51387"/>
    </source>
</evidence>
<dbReference type="InterPro" id="IPR016169">
    <property type="entry name" value="FAD-bd_PCMH_sub2"/>
</dbReference>
<keyword evidence="4" id="KW-0274">FAD</keyword>
<dbReference type="AlphaFoldDB" id="A0A1N7NWK6"/>
<dbReference type="PANTHER" id="PTHR11748">
    <property type="entry name" value="D-LACTATE DEHYDROGENASE"/>
    <property type="match status" value="1"/>
</dbReference>
<dbReference type="Gene3D" id="1.10.45.10">
    <property type="entry name" value="Vanillyl-alcohol Oxidase, Chain A, domain 4"/>
    <property type="match status" value="1"/>
</dbReference>
<dbReference type="InterPro" id="IPR016164">
    <property type="entry name" value="FAD-linked_Oxase-like_C"/>
</dbReference>
<dbReference type="Proteomes" id="UP000186141">
    <property type="component" value="Unassembled WGS sequence"/>
</dbReference>
<evidence type="ECO:0000256" key="5">
    <source>
        <dbReference type="ARBA" id="ARBA00022946"/>
    </source>
</evidence>
<dbReference type="Gene3D" id="3.30.70.2740">
    <property type="match status" value="1"/>
</dbReference>
<dbReference type="GO" id="GO:0004458">
    <property type="term" value="F:D-lactate dehydrogenase (cytochrome) activity"/>
    <property type="evidence" value="ECO:0007669"/>
    <property type="project" value="UniProtKB-EC"/>
</dbReference>
<dbReference type="InterPro" id="IPR036318">
    <property type="entry name" value="FAD-bd_PCMH-like_sf"/>
</dbReference>
<dbReference type="InterPro" id="IPR006094">
    <property type="entry name" value="Oxid_FAD_bind_N"/>
</dbReference>
<keyword evidence="10" id="KW-1185">Reference proteome</keyword>
<name>A0A1N7NWK6_9RHOB</name>
<organism evidence="9 10">
    <name type="scientific">Gemmobacter megaterium</name>
    <dbReference type="NCBI Taxonomy" id="1086013"/>
    <lineage>
        <taxon>Bacteria</taxon>
        <taxon>Pseudomonadati</taxon>
        <taxon>Pseudomonadota</taxon>
        <taxon>Alphaproteobacteria</taxon>
        <taxon>Rhodobacterales</taxon>
        <taxon>Paracoccaceae</taxon>
        <taxon>Gemmobacter</taxon>
    </lineage>
</organism>
<evidence type="ECO:0000256" key="2">
    <source>
        <dbReference type="ARBA" id="ARBA00008000"/>
    </source>
</evidence>
<feature type="domain" description="FAD-binding PCMH-type" evidence="8">
    <location>
        <begin position="41"/>
        <end position="218"/>
    </location>
</feature>
<evidence type="ECO:0000256" key="4">
    <source>
        <dbReference type="ARBA" id="ARBA00022827"/>
    </source>
</evidence>
<dbReference type="InterPro" id="IPR004113">
    <property type="entry name" value="FAD-bd_oxidored_4_C"/>
</dbReference>
<comment type="cofactor">
    <cofactor evidence="1">
        <name>FAD</name>
        <dbReference type="ChEBI" id="CHEBI:57692"/>
    </cofactor>
</comment>
<gene>
    <name evidence="9" type="ORF">SAMN05421774_104188</name>
</gene>
<dbReference type="FunFam" id="3.30.70.2740:FF:000001">
    <property type="entry name" value="D-lactate dehydrogenase mitochondrial"/>
    <property type="match status" value="1"/>
</dbReference>
<dbReference type="OrthoDB" id="9811557at2"/>
<dbReference type="SUPFAM" id="SSF55103">
    <property type="entry name" value="FAD-linked oxidases, C-terminal domain"/>
    <property type="match status" value="1"/>
</dbReference>
<comment type="similarity">
    <text evidence="2">Belongs to the FAD-binding oxidoreductase/transferase type 4 family.</text>
</comment>
<keyword evidence="5" id="KW-0809">Transit peptide</keyword>
<dbReference type="PROSITE" id="PS51387">
    <property type="entry name" value="FAD_PCMH"/>
    <property type="match status" value="1"/>
</dbReference>
<dbReference type="GO" id="GO:1903457">
    <property type="term" value="P:lactate catabolic process"/>
    <property type="evidence" value="ECO:0007669"/>
    <property type="project" value="TreeGrafter"/>
</dbReference>
<dbReference type="SUPFAM" id="SSF56176">
    <property type="entry name" value="FAD-binding/transporter-associated domain-like"/>
    <property type="match status" value="1"/>
</dbReference>
<dbReference type="PANTHER" id="PTHR11748:SF111">
    <property type="entry name" value="D-LACTATE DEHYDROGENASE, MITOCHONDRIAL-RELATED"/>
    <property type="match status" value="1"/>
</dbReference>
<evidence type="ECO:0000256" key="6">
    <source>
        <dbReference type="ARBA" id="ARBA00023002"/>
    </source>
</evidence>
<evidence type="ECO:0000256" key="7">
    <source>
        <dbReference type="ARBA" id="ARBA00038897"/>
    </source>
</evidence>
<dbReference type="InterPro" id="IPR016171">
    <property type="entry name" value="Vanillyl_alc_oxidase_C-sub2"/>
</dbReference>
<dbReference type="Pfam" id="PF02913">
    <property type="entry name" value="FAD-oxidase_C"/>
    <property type="match status" value="1"/>
</dbReference>
<accession>A0A1N7NWK6</accession>
<reference evidence="9 10" key="1">
    <citation type="submission" date="2017-01" db="EMBL/GenBank/DDBJ databases">
        <authorList>
            <person name="Mah S.A."/>
            <person name="Swanson W.J."/>
            <person name="Moy G.W."/>
            <person name="Vacquier V.D."/>
        </authorList>
    </citation>
    <scope>NUCLEOTIDE SEQUENCE [LARGE SCALE GENOMIC DNA]</scope>
    <source>
        <strain evidence="9 10">DSM 26375</strain>
    </source>
</reference>
<evidence type="ECO:0000256" key="1">
    <source>
        <dbReference type="ARBA" id="ARBA00001974"/>
    </source>
</evidence>
<keyword evidence="3" id="KW-0285">Flavoprotein</keyword>
<evidence type="ECO:0000313" key="9">
    <source>
        <dbReference type="EMBL" id="SIT02678.1"/>
    </source>
</evidence>